<feature type="region of interest" description="Disordered" evidence="1">
    <location>
        <begin position="126"/>
        <end position="148"/>
    </location>
</feature>
<dbReference type="AlphaFoldDB" id="A0A1J5Q412"/>
<dbReference type="EMBL" id="MLJW01002407">
    <property type="protein sequence ID" value="OIQ74719.1"/>
    <property type="molecule type" value="Genomic_DNA"/>
</dbReference>
<proteinExistence type="predicted"/>
<evidence type="ECO:0000313" key="2">
    <source>
        <dbReference type="EMBL" id="OIQ74719.1"/>
    </source>
</evidence>
<organism evidence="2">
    <name type="scientific">mine drainage metagenome</name>
    <dbReference type="NCBI Taxonomy" id="410659"/>
    <lineage>
        <taxon>unclassified sequences</taxon>
        <taxon>metagenomes</taxon>
        <taxon>ecological metagenomes</taxon>
    </lineage>
</organism>
<sequence>MQPLQQLVGAGRQRLRVDRRRRLAADRLASPRRHVARHFEVDRARFAQCTVEHPCDLLRRATHIVEPRLVCGQLGHHPPLRIERLHLVVQQQPAGGLVRGRRARQHDQRHAFGVGAGQRVDQVEGAGAVSHRGHAQPAAQPRRGVGGEADRRFVRQRVQRQDAGAFDFTEQRQREVAGNAEHFGGAPAAKRLEQALRQVHLVFLRYRSNSRASRAMRSGL</sequence>
<protein>
    <submittedName>
        <fullName evidence="2">Uncharacterized protein</fullName>
    </submittedName>
</protein>
<evidence type="ECO:0000256" key="1">
    <source>
        <dbReference type="SAM" id="MobiDB-lite"/>
    </source>
</evidence>
<name>A0A1J5Q412_9ZZZZ</name>
<gene>
    <name evidence="2" type="ORF">GALL_436210</name>
</gene>
<accession>A0A1J5Q412</accession>
<comment type="caution">
    <text evidence="2">The sequence shown here is derived from an EMBL/GenBank/DDBJ whole genome shotgun (WGS) entry which is preliminary data.</text>
</comment>
<reference evidence="2" key="1">
    <citation type="submission" date="2016-10" db="EMBL/GenBank/DDBJ databases">
        <title>Sequence of Gallionella enrichment culture.</title>
        <authorList>
            <person name="Poehlein A."/>
            <person name="Muehling M."/>
            <person name="Daniel R."/>
        </authorList>
    </citation>
    <scope>NUCLEOTIDE SEQUENCE</scope>
</reference>